<dbReference type="InterPro" id="IPR004358">
    <property type="entry name" value="Sig_transdc_His_kin-like_C"/>
</dbReference>
<keyword evidence="3 5" id="KW-0597">Phosphoprotein</keyword>
<dbReference type="PRINTS" id="PR00344">
    <property type="entry name" value="BCTRLSENSOR"/>
</dbReference>
<dbReference type="SMART" id="SM00091">
    <property type="entry name" value="PAS"/>
    <property type="match status" value="1"/>
</dbReference>
<dbReference type="InterPro" id="IPR001789">
    <property type="entry name" value="Sig_transdc_resp-reg_receiver"/>
</dbReference>
<dbReference type="Gene3D" id="3.40.50.2300">
    <property type="match status" value="1"/>
</dbReference>
<dbReference type="PROSITE" id="PS50112">
    <property type="entry name" value="PAS"/>
    <property type="match status" value="1"/>
</dbReference>
<dbReference type="Gene3D" id="1.10.287.130">
    <property type="match status" value="1"/>
</dbReference>
<dbReference type="SUPFAM" id="SSF47384">
    <property type="entry name" value="Homodimeric domain of signal transducing histidine kinase"/>
    <property type="match status" value="1"/>
</dbReference>
<comment type="catalytic activity">
    <reaction evidence="1">
        <text>ATP + protein L-histidine = ADP + protein N-phospho-L-histidine.</text>
        <dbReference type="EC" id="2.7.13.3"/>
    </reaction>
</comment>
<evidence type="ECO:0000256" key="3">
    <source>
        <dbReference type="ARBA" id="ARBA00022553"/>
    </source>
</evidence>
<dbReference type="InterPro" id="IPR036097">
    <property type="entry name" value="HisK_dim/P_sf"/>
</dbReference>
<dbReference type="PANTHER" id="PTHR45339:SF1">
    <property type="entry name" value="HYBRID SIGNAL TRANSDUCTION HISTIDINE KINASE J"/>
    <property type="match status" value="1"/>
</dbReference>
<feature type="transmembrane region" description="Helical" evidence="7">
    <location>
        <begin position="135"/>
        <end position="155"/>
    </location>
</feature>
<dbReference type="CDD" id="cd00082">
    <property type="entry name" value="HisKA"/>
    <property type="match status" value="1"/>
</dbReference>
<dbReference type="RefSeq" id="WP_256504966.1">
    <property type="nucleotide sequence ID" value="NZ_CP101740.1"/>
</dbReference>
<evidence type="ECO:0000256" key="1">
    <source>
        <dbReference type="ARBA" id="ARBA00000085"/>
    </source>
</evidence>
<dbReference type="InterPro" id="IPR001610">
    <property type="entry name" value="PAC"/>
</dbReference>
<feature type="domain" description="Response regulatory" evidence="9">
    <location>
        <begin position="590"/>
        <end position="712"/>
    </location>
</feature>
<evidence type="ECO:0000256" key="5">
    <source>
        <dbReference type="PROSITE-ProRule" id="PRU00169"/>
    </source>
</evidence>
<accession>A0ABY5L6S2</accession>
<feature type="domain" description="Histidine kinase" evidence="8">
    <location>
        <begin position="328"/>
        <end position="554"/>
    </location>
</feature>
<dbReference type="InterPro" id="IPR007891">
    <property type="entry name" value="CHASE3"/>
</dbReference>
<dbReference type="Pfam" id="PF00072">
    <property type="entry name" value="Response_reg"/>
    <property type="match status" value="1"/>
</dbReference>
<keyword evidence="4" id="KW-0902">Two-component regulatory system</keyword>
<dbReference type="Proteomes" id="UP001058533">
    <property type="component" value="Chromosome"/>
</dbReference>
<dbReference type="InterPro" id="IPR011006">
    <property type="entry name" value="CheY-like_superfamily"/>
</dbReference>
<protein>
    <recommendedName>
        <fullName evidence="2">histidine kinase</fullName>
        <ecNumber evidence="2">2.7.13.3</ecNumber>
    </recommendedName>
</protein>
<organism evidence="12 13">
    <name type="scientific">Sphingomonas qomolangmaensis</name>
    <dbReference type="NCBI Taxonomy" id="2918765"/>
    <lineage>
        <taxon>Bacteria</taxon>
        <taxon>Pseudomonadati</taxon>
        <taxon>Pseudomonadota</taxon>
        <taxon>Alphaproteobacteria</taxon>
        <taxon>Sphingomonadales</taxon>
        <taxon>Sphingomonadaceae</taxon>
        <taxon>Sphingomonas</taxon>
    </lineage>
</organism>
<dbReference type="PROSITE" id="PS50113">
    <property type="entry name" value="PAC"/>
    <property type="match status" value="1"/>
</dbReference>
<evidence type="ECO:0000259" key="9">
    <source>
        <dbReference type="PROSITE" id="PS50110"/>
    </source>
</evidence>
<dbReference type="SUPFAM" id="SSF55785">
    <property type="entry name" value="PYP-like sensor domain (PAS domain)"/>
    <property type="match status" value="1"/>
</dbReference>
<keyword evidence="13" id="KW-1185">Reference proteome</keyword>
<keyword evidence="12" id="KW-0067">ATP-binding</keyword>
<keyword evidence="7" id="KW-0472">Membrane</keyword>
<evidence type="ECO:0000259" key="11">
    <source>
        <dbReference type="PROSITE" id="PS50113"/>
    </source>
</evidence>
<dbReference type="InterPro" id="IPR005467">
    <property type="entry name" value="His_kinase_dom"/>
</dbReference>
<proteinExistence type="predicted"/>
<evidence type="ECO:0000313" key="13">
    <source>
        <dbReference type="Proteomes" id="UP001058533"/>
    </source>
</evidence>
<dbReference type="PANTHER" id="PTHR45339">
    <property type="entry name" value="HYBRID SIGNAL TRANSDUCTION HISTIDINE KINASE J"/>
    <property type="match status" value="1"/>
</dbReference>
<dbReference type="InterPro" id="IPR000700">
    <property type="entry name" value="PAS-assoc_C"/>
</dbReference>
<dbReference type="Pfam" id="PF00512">
    <property type="entry name" value="HisKA"/>
    <property type="match status" value="1"/>
</dbReference>
<dbReference type="SMART" id="SM00387">
    <property type="entry name" value="HATPase_c"/>
    <property type="match status" value="1"/>
</dbReference>
<dbReference type="PROSITE" id="PS50110">
    <property type="entry name" value="RESPONSE_REGULATORY"/>
    <property type="match status" value="1"/>
</dbReference>
<feature type="domain" description="PAC" evidence="11">
    <location>
        <begin position="256"/>
        <end position="310"/>
    </location>
</feature>
<dbReference type="CDD" id="cd00130">
    <property type="entry name" value="PAS"/>
    <property type="match status" value="1"/>
</dbReference>
<dbReference type="NCBIfam" id="TIGR00229">
    <property type="entry name" value="sensory_box"/>
    <property type="match status" value="1"/>
</dbReference>
<dbReference type="InterPro" id="IPR036890">
    <property type="entry name" value="HATPase_C_sf"/>
</dbReference>
<gene>
    <name evidence="12" type="ORF">NMP03_08685</name>
</gene>
<dbReference type="SUPFAM" id="SSF52172">
    <property type="entry name" value="CheY-like"/>
    <property type="match status" value="1"/>
</dbReference>
<keyword evidence="7" id="KW-0812">Transmembrane</keyword>
<dbReference type="InterPro" id="IPR000014">
    <property type="entry name" value="PAS"/>
</dbReference>
<reference evidence="12" key="1">
    <citation type="submission" date="2022-07" db="EMBL/GenBank/DDBJ databases">
        <title>Sphingomonas sp. nov., a novel bacterium isolated from the north slope of the Mount Everest.</title>
        <authorList>
            <person name="Cui X."/>
            <person name="Liu Y."/>
        </authorList>
    </citation>
    <scope>NUCLEOTIDE SEQUENCE</scope>
    <source>
        <strain evidence="12">S5-59</strain>
    </source>
</reference>
<evidence type="ECO:0000256" key="6">
    <source>
        <dbReference type="SAM" id="MobiDB-lite"/>
    </source>
</evidence>
<dbReference type="PROSITE" id="PS50109">
    <property type="entry name" value="HIS_KIN"/>
    <property type="match status" value="1"/>
</dbReference>
<dbReference type="CDD" id="cd16922">
    <property type="entry name" value="HATPase_EvgS-ArcB-TorS-like"/>
    <property type="match status" value="1"/>
</dbReference>
<dbReference type="SMART" id="SM00388">
    <property type="entry name" value="HisKA"/>
    <property type="match status" value="1"/>
</dbReference>
<dbReference type="CDD" id="cd17546">
    <property type="entry name" value="REC_hyHK_CKI1_RcsC-like"/>
    <property type="match status" value="1"/>
</dbReference>
<dbReference type="Gene3D" id="3.30.565.10">
    <property type="entry name" value="Histidine kinase-like ATPase, C-terminal domain"/>
    <property type="match status" value="1"/>
</dbReference>
<evidence type="ECO:0000256" key="7">
    <source>
        <dbReference type="SAM" id="Phobius"/>
    </source>
</evidence>
<dbReference type="SMART" id="SM00086">
    <property type="entry name" value="PAC"/>
    <property type="match status" value="1"/>
</dbReference>
<dbReference type="Pfam" id="PF02518">
    <property type="entry name" value="HATPase_c"/>
    <property type="match status" value="1"/>
</dbReference>
<dbReference type="Pfam" id="PF05227">
    <property type="entry name" value="CHASE3"/>
    <property type="match status" value="1"/>
</dbReference>
<feature type="modified residue" description="4-aspartylphosphate" evidence="5">
    <location>
        <position position="644"/>
    </location>
</feature>
<dbReference type="SUPFAM" id="SSF55874">
    <property type="entry name" value="ATPase domain of HSP90 chaperone/DNA topoisomerase II/histidine kinase"/>
    <property type="match status" value="1"/>
</dbReference>
<keyword evidence="12" id="KW-0547">Nucleotide-binding</keyword>
<dbReference type="EMBL" id="CP101740">
    <property type="protein sequence ID" value="UUL81303.1"/>
    <property type="molecule type" value="Genomic_DNA"/>
</dbReference>
<evidence type="ECO:0000256" key="4">
    <source>
        <dbReference type="ARBA" id="ARBA00023012"/>
    </source>
</evidence>
<dbReference type="SMART" id="SM00448">
    <property type="entry name" value="REC"/>
    <property type="match status" value="1"/>
</dbReference>
<sequence length="819" mass="88428">MQKRMAQLRIMRLRAEVARRGFVLTGDPQDRAAAHAARNSLRKELAPLSAMSAGNPAQQANMAMLDRATQRYFQEMERTFARIDEGRGDEVRRKFGDPAARHADARITALVERINDEEARLLLQRQQRSSRLENLARGVLGSCIALILLLAAIVWRDRVLRLRALRAANEELAADVQKRELVEAQLQLLATNATDAVFRISLDGTFLYASPSTKQVFGIDPSAVIGGDIALGVHPEDQSELAKGLETLRSGKRDRTSLTYRTIQRGGPRAWRWVESNAGLVRDAEGRPAEIIASVRDVSTRKLLQLELEAARLHAESAAHAKSSFLANMSHEIRTPMNGVIGFTDLLLAADLAPQQRRQAELIADSGRAMMRLLNDILDISKVEAGQMKIASDAFDLRHALRACVKLVMPAVQQKGLVLNLDIADELPGMVVGDGLRLRQIVLNLLGNAAKFTPCGSITLRVRSQPPAADADPDAEAMVSIEVEDTGIGIAPHRQAAIFETFVQAEATTASRFGGTGLGLPISKQLAELMGGQLVLDGEIGGGSRFVLTLPLRASPDNDSGAPDVGAEATSEPASTARGAPLLVPQDRGRVLVAEDHDVNQLLITAMLRQLGWDVDIAVDGADAIAKIDAALAAGAPYRIALMDIQMPIMDGYEATRRLRAQGVAASDLPILALSANAYADDIAACLAAGMQAHIAKPVTLASLDKAIREWDRQQAVSYKGPPGESVLTPGATIQERYAARKQETLAMLDALLRRGLFSDAELTEASGLLHKLAGTAGMFREPDLGDRARDLEDGIGSWTGEDRLDRVREAIEAIRAAA</sequence>
<evidence type="ECO:0000259" key="10">
    <source>
        <dbReference type="PROSITE" id="PS50112"/>
    </source>
</evidence>
<name>A0ABY5L6S2_9SPHN</name>
<dbReference type="InterPro" id="IPR035965">
    <property type="entry name" value="PAS-like_dom_sf"/>
</dbReference>
<dbReference type="Pfam" id="PF08448">
    <property type="entry name" value="PAS_4"/>
    <property type="match status" value="1"/>
</dbReference>
<evidence type="ECO:0000256" key="2">
    <source>
        <dbReference type="ARBA" id="ARBA00012438"/>
    </source>
</evidence>
<feature type="domain" description="PAS" evidence="10">
    <location>
        <begin position="182"/>
        <end position="252"/>
    </location>
</feature>
<dbReference type="EC" id="2.7.13.3" evidence="2"/>
<dbReference type="GO" id="GO:0005524">
    <property type="term" value="F:ATP binding"/>
    <property type="evidence" value="ECO:0007669"/>
    <property type="project" value="UniProtKB-KW"/>
</dbReference>
<keyword evidence="7" id="KW-1133">Transmembrane helix</keyword>
<dbReference type="InterPro" id="IPR003661">
    <property type="entry name" value="HisK_dim/P_dom"/>
</dbReference>
<dbReference type="InterPro" id="IPR013656">
    <property type="entry name" value="PAS_4"/>
</dbReference>
<evidence type="ECO:0000259" key="8">
    <source>
        <dbReference type="PROSITE" id="PS50109"/>
    </source>
</evidence>
<evidence type="ECO:0000313" key="12">
    <source>
        <dbReference type="EMBL" id="UUL81303.1"/>
    </source>
</evidence>
<feature type="region of interest" description="Disordered" evidence="6">
    <location>
        <begin position="557"/>
        <end position="579"/>
    </location>
</feature>
<dbReference type="Gene3D" id="3.30.450.20">
    <property type="entry name" value="PAS domain"/>
    <property type="match status" value="1"/>
</dbReference>
<dbReference type="InterPro" id="IPR003594">
    <property type="entry name" value="HATPase_dom"/>
</dbReference>